<evidence type="ECO:0000259" key="1">
    <source>
        <dbReference type="PROSITE" id="PS51163"/>
    </source>
</evidence>
<dbReference type="SUPFAM" id="SSF55821">
    <property type="entry name" value="YrdC/RibB"/>
    <property type="match status" value="1"/>
</dbReference>
<dbReference type="OrthoDB" id="9814580at2"/>
<dbReference type="NCBIfam" id="TIGR00057">
    <property type="entry name" value="L-threonylcarbamoyladenylate synthase"/>
    <property type="match status" value="1"/>
</dbReference>
<feature type="domain" description="YrdC-like" evidence="1">
    <location>
        <begin position="15"/>
        <end position="204"/>
    </location>
</feature>
<dbReference type="InterPro" id="IPR006070">
    <property type="entry name" value="Sua5-like_dom"/>
</dbReference>
<evidence type="ECO:0000313" key="2">
    <source>
        <dbReference type="EMBL" id="OGX91219.1"/>
    </source>
</evidence>
<dbReference type="GO" id="GO:0003725">
    <property type="term" value="F:double-stranded RNA binding"/>
    <property type="evidence" value="ECO:0007669"/>
    <property type="project" value="InterPro"/>
</dbReference>
<dbReference type="InterPro" id="IPR017945">
    <property type="entry name" value="DHBP_synth_RibB-like_a/b_dom"/>
</dbReference>
<dbReference type="EMBL" id="MDZA01000077">
    <property type="protein sequence ID" value="OGX91219.1"/>
    <property type="molecule type" value="Genomic_DNA"/>
</dbReference>
<protein>
    <submittedName>
        <fullName evidence="2">Threonylcarbamoyl-AMP synthase</fullName>
    </submittedName>
</protein>
<proteinExistence type="predicted"/>
<dbReference type="Gene3D" id="3.90.870.10">
    <property type="entry name" value="DHBP synthase"/>
    <property type="match status" value="1"/>
</dbReference>
<keyword evidence="3" id="KW-1185">Reference proteome</keyword>
<dbReference type="PANTHER" id="PTHR42828">
    <property type="entry name" value="DHBP SYNTHASE RIBB-LIKE ALPHA/BETA DOMAIN-CONTAINING PROTEIN"/>
    <property type="match status" value="1"/>
</dbReference>
<dbReference type="PANTHER" id="PTHR42828:SF3">
    <property type="entry name" value="THREONYLCARBAMOYL-AMP SYNTHASE"/>
    <property type="match status" value="1"/>
</dbReference>
<dbReference type="AlphaFoldDB" id="A0A1G1TK43"/>
<dbReference type="Proteomes" id="UP000177506">
    <property type="component" value="Unassembled WGS sequence"/>
</dbReference>
<dbReference type="InterPro" id="IPR052532">
    <property type="entry name" value="SUA5_domain"/>
</dbReference>
<dbReference type="PROSITE" id="PS51163">
    <property type="entry name" value="YRDC"/>
    <property type="match status" value="1"/>
</dbReference>
<reference evidence="2 3" key="1">
    <citation type="submission" date="2016-08" db="EMBL/GenBank/DDBJ databases">
        <title>Hymenobacter coccineus sp. nov., Hymenobacter lapidarius sp. nov. and Hymenobacter glacialis sp. nov., isolated from Antarctic soil.</title>
        <authorList>
            <person name="Sedlacek I."/>
            <person name="Kralova S."/>
            <person name="Kyrova K."/>
            <person name="Maslanova I."/>
            <person name="Stankova E."/>
            <person name="Vrbovska V."/>
            <person name="Nemec M."/>
            <person name="Bartak M."/>
            <person name="Svec P."/>
            <person name="Busse H.-J."/>
            <person name="Pantucek R."/>
        </authorList>
    </citation>
    <scope>NUCLEOTIDE SEQUENCE [LARGE SCALE GENOMIC DNA]</scope>
    <source>
        <strain evidence="2 3">CCM 8649</strain>
    </source>
</reference>
<accession>A0A1G1TK43</accession>
<dbReference type="RefSeq" id="WP_070742107.1">
    <property type="nucleotide sequence ID" value="NZ_MDZA01000077.1"/>
</dbReference>
<organism evidence="2 3">
    <name type="scientific">Hymenobacter coccineus</name>
    <dbReference type="NCBI Taxonomy" id="1908235"/>
    <lineage>
        <taxon>Bacteria</taxon>
        <taxon>Pseudomonadati</taxon>
        <taxon>Bacteroidota</taxon>
        <taxon>Cytophagia</taxon>
        <taxon>Cytophagales</taxon>
        <taxon>Hymenobacteraceae</taxon>
        <taxon>Hymenobacter</taxon>
    </lineage>
</organism>
<evidence type="ECO:0000313" key="3">
    <source>
        <dbReference type="Proteomes" id="UP000177506"/>
    </source>
</evidence>
<sequence>MAATLLRIHPDNPPLNRIQQAVDVLRKGGVIIYPTDTVYGIGCDVTNAKAVEKVCRIKGLNPEKANLSFICQDLSHISDYAHGISTTTYKVIKKALPGPFTFLFEASASAPRHGGVKRKTVGIRVPDNQIILSLVRELGNPIVSTSVRSDENTLEEYVTDPDLIFEKYRGLVDLVIDGGFGGNVPSTIIDCTNDDFELIRQGAGDIEQYL</sequence>
<gene>
    <name evidence="2" type="ORF">BEN49_05255</name>
</gene>
<name>A0A1G1TK43_9BACT</name>
<dbReference type="Pfam" id="PF01300">
    <property type="entry name" value="Sua5_yciO_yrdC"/>
    <property type="match status" value="1"/>
</dbReference>
<comment type="caution">
    <text evidence="2">The sequence shown here is derived from an EMBL/GenBank/DDBJ whole genome shotgun (WGS) entry which is preliminary data.</text>
</comment>